<dbReference type="InParanoid" id="A0A6P8IF43"/>
<feature type="region of interest" description="Disordered" evidence="1">
    <location>
        <begin position="148"/>
        <end position="205"/>
    </location>
</feature>
<feature type="compositionally biased region" description="Basic and acidic residues" evidence="1">
    <location>
        <begin position="223"/>
        <end position="251"/>
    </location>
</feature>
<protein>
    <submittedName>
        <fullName evidence="3">Uncharacterized protein LOC116300516</fullName>
    </submittedName>
</protein>
<proteinExistence type="predicted"/>
<keyword evidence="2" id="KW-1185">Reference proteome</keyword>
<accession>A0A6P8IF43</accession>
<feature type="compositionally biased region" description="Polar residues" evidence="1">
    <location>
        <begin position="183"/>
        <end position="193"/>
    </location>
</feature>
<dbReference type="OrthoDB" id="5954919at2759"/>
<dbReference type="GeneID" id="116300516"/>
<feature type="compositionally biased region" description="Polar residues" evidence="1">
    <location>
        <begin position="252"/>
        <end position="282"/>
    </location>
</feature>
<evidence type="ECO:0000313" key="3">
    <source>
        <dbReference type="RefSeq" id="XP_031565255.1"/>
    </source>
</evidence>
<dbReference type="KEGG" id="aten:116300516"/>
<gene>
    <name evidence="3" type="primary">LOC116300516</name>
</gene>
<dbReference type="Proteomes" id="UP000515163">
    <property type="component" value="Unplaced"/>
</dbReference>
<sequence length="282" mass="31384">MAYQRTEYADKTLSMNSLADRRLKLKLGSIESHKGTIEKELKREKKKVERELGVEDQLRNRLTVTDISGDSSRSLSPRLPRRYSTPPELLSASLPLPVTDPRRSPVATRRRFGSEGMNEPLSYDSSGNNALLSPTSMFLKAPFDQPRRQSLPPIGDGGLLSAESGHRRDRRGSYGGAMKSPILTPSPNISGASTPRRVLSRNNSSLNEAQMNEITAKVSKFLQKMDNKSQEETKAGKEPQERASERTEKQTENSFDSCHQDSFSLPAKSSSQVGTFQPLNFE</sequence>
<feature type="compositionally biased region" description="Low complexity" evidence="1">
    <location>
        <begin position="71"/>
        <end position="97"/>
    </location>
</feature>
<name>A0A6P8IF43_ACTTE</name>
<evidence type="ECO:0000256" key="1">
    <source>
        <dbReference type="SAM" id="MobiDB-lite"/>
    </source>
</evidence>
<feature type="region of interest" description="Disordered" evidence="1">
    <location>
        <begin position="63"/>
        <end position="125"/>
    </location>
</feature>
<feature type="region of interest" description="Disordered" evidence="1">
    <location>
        <begin position="222"/>
        <end position="282"/>
    </location>
</feature>
<dbReference type="RefSeq" id="XP_031565255.1">
    <property type="nucleotide sequence ID" value="XM_031709395.1"/>
</dbReference>
<reference evidence="3" key="1">
    <citation type="submission" date="2025-08" db="UniProtKB">
        <authorList>
            <consortium name="RefSeq"/>
        </authorList>
    </citation>
    <scope>IDENTIFICATION</scope>
    <source>
        <tissue evidence="3">Tentacle</tissue>
    </source>
</reference>
<dbReference type="AlphaFoldDB" id="A0A6P8IF43"/>
<evidence type="ECO:0000313" key="2">
    <source>
        <dbReference type="Proteomes" id="UP000515163"/>
    </source>
</evidence>
<organism evidence="2 3">
    <name type="scientific">Actinia tenebrosa</name>
    <name type="common">Australian red waratah sea anemone</name>
    <dbReference type="NCBI Taxonomy" id="6105"/>
    <lineage>
        <taxon>Eukaryota</taxon>
        <taxon>Metazoa</taxon>
        <taxon>Cnidaria</taxon>
        <taxon>Anthozoa</taxon>
        <taxon>Hexacorallia</taxon>
        <taxon>Actiniaria</taxon>
        <taxon>Actiniidae</taxon>
        <taxon>Actinia</taxon>
    </lineage>
</organism>